<feature type="region of interest" description="Disordered" evidence="1">
    <location>
        <begin position="137"/>
        <end position="215"/>
    </location>
</feature>
<accession>A0A4R6KA66</accession>
<dbReference type="AlphaFoldDB" id="A0A4R6KA66"/>
<gene>
    <name evidence="4" type="ORF">EV643_110207</name>
</gene>
<evidence type="ECO:0000256" key="3">
    <source>
        <dbReference type="SAM" id="SignalP"/>
    </source>
</evidence>
<comment type="caution">
    <text evidence="4">The sequence shown here is derived from an EMBL/GenBank/DDBJ whole genome shotgun (WGS) entry which is preliminary data.</text>
</comment>
<keyword evidence="2" id="KW-0812">Transmembrane</keyword>
<reference evidence="4 5" key="1">
    <citation type="submission" date="2019-03" db="EMBL/GenBank/DDBJ databases">
        <title>Genomic Encyclopedia of Type Strains, Phase III (KMG-III): the genomes of soil and plant-associated and newly described type strains.</title>
        <authorList>
            <person name="Whitman W."/>
        </authorList>
    </citation>
    <scope>NUCLEOTIDE SEQUENCE [LARGE SCALE GENOMIC DNA]</scope>
    <source>
        <strain evidence="4 5">VKM Ac-2527</strain>
    </source>
</reference>
<protein>
    <submittedName>
        <fullName evidence="4">Uncharacterized protein</fullName>
    </submittedName>
</protein>
<sequence>MKRHSFVGSLLTATLATGLLLVGSTSASAQTPAQAVTGSTDHKRHATTVRPPVLSKARVTCHDGGPSVVAKLRNPNTTVQHYMVGITPDDDDYVVTVAAHGTELVQFGAPNDGTYLLRVQNADGDFVAQTRVRVLCDATPPTGTPTATPTGTPTGTPTATPTGTPTGTPTETPTSTPTASPSETPTTSPTTGTSSATTAVPSTPVGVPTAVEAGLPGPVAQDDSYHGRTIVAAGLLAAVGIMIGLASLLVRRRRGLHQL</sequence>
<evidence type="ECO:0000313" key="5">
    <source>
        <dbReference type="Proteomes" id="UP000295388"/>
    </source>
</evidence>
<name>A0A4R6KA66_9ACTN</name>
<evidence type="ECO:0000256" key="1">
    <source>
        <dbReference type="SAM" id="MobiDB-lite"/>
    </source>
</evidence>
<evidence type="ECO:0000313" key="4">
    <source>
        <dbReference type="EMBL" id="TDO46824.1"/>
    </source>
</evidence>
<feature type="compositionally biased region" description="Low complexity" evidence="1">
    <location>
        <begin position="138"/>
        <end position="205"/>
    </location>
</feature>
<dbReference type="OrthoDB" id="3828522at2"/>
<feature type="transmembrane region" description="Helical" evidence="2">
    <location>
        <begin position="230"/>
        <end position="250"/>
    </location>
</feature>
<proteinExistence type="predicted"/>
<dbReference type="EMBL" id="SNWQ01000010">
    <property type="protein sequence ID" value="TDO46824.1"/>
    <property type="molecule type" value="Genomic_DNA"/>
</dbReference>
<dbReference type="Proteomes" id="UP000295388">
    <property type="component" value="Unassembled WGS sequence"/>
</dbReference>
<feature type="chain" id="PRO_5020872022" evidence="3">
    <location>
        <begin position="30"/>
        <end position="259"/>
    </location>
</feature>
<keyword evidence="3" id="KW-0732">Signal</keyword>
<keyword evidence="2" id="KW-0472">Membrane</keyword>
<feature type="signal peptide" evidence="3">
    <location>
        <begin position="1"/>
        <end position="29"/>
    </location>
</feature>
<evidence type="ECO:0000256" key="2">
    <source>
        <dbReference type="SAM" id="Phobius"/>
    </source>
</evidence>
<dbReference type="RefSeq" id="WP_133801971.1">
    <property type="nucleotide sequence ID" value="NZ_SNWQ01000010.1"/>
</dbReference>
<organism evidence="4 5">
    <name type="scientific">Kribbella caucasensis</name>
    <dbReference type="NCBI Taxonomy" id="2512215"/>
    <lineage>
        <taxon>Bacteria</taxon>
        <taxon>Bacillati</taxon>
        <taxon>Actinomycetota</taxon>
        <taxon>Actinomycetes</taxon>
        <taxon>Propionibacteriales</taxon>
        <taxon>Kribbellaceae</taxon>
        <taxon>Kribbella</taxon>
    </lineage>
</organism>
<keyword evidence="5" id="KW-1185">Reference proteome</keyword>
<keyword evidence="2" id="KW-1133">Transmembrane helix</keyword>